<feature type="coiled-coil region" evidence="6">
    <location>
        <begin position="461"/>
        <end position="599"/>
    </location>
</feature>
<keyword evidence="5" id="KW-0206">Cytoskeleton</keyword>
<evidence type="ECO:0000256" key="5">
    <source>
        <dbReference type="ARBA" id="ARBA00023212"/>
    </source>
</evidence>
<reference evidence="9" key="3">
    <citation type="submission" date="2025-09" db="UniProtKB">
        <authorList>
            <consortium name="Ensembl"/>
        </authorList>
    </citation>
    <scope>IDENTIFICATION</scope>
</reference>
<evidence type="ECO:0000256" key="7">
    <source>
        <dbReference type="SAM" id="MobiDB-lite"/>
    </source>
</evidence>
<feature type="coiled-coil region" evidence="6">
    <location>
        <begin position="1578"/>
        <end position="1619"/>
    </location>
</feature>
<feature type="coiled-coil region" evidence="6">
    <location>
        <begin position="221"/>
        <end position="327"/>
    </location>
</feature>
<feature type="coiled-coil region" evidence="6">
    <location>
        <begin position="2258"/>
        <end position="2299"/>
    </location>
</feature>
<accession>A0A8C3BB86</accession>
<dbReference type="InterPro" id="IPR028745">
    <property type="entry name" value="AKAP9/Pericentrin"/>
</dbReference>
<feature type="coiled-coil region" evidence="6">
    <location>
        <begin position="1268"/>
        <end position="1385"/>
    </location>
</feature>
<feature type="region of interest" description="Disordered" evidence="7">
    <location>
        <begin position="20"/>
        <end position="45"/>
    </location>
</feature>
<comment type="subcellular location">
    <subcellularLocation>
        <location evidence="1">Cytoplasm</location>
        <location evidence="1">Cytoskeleton</location>
        <location evidence="1">Microtubule organizing center</location>
        <location evidence="1">Centrosome</location>
    </subcellularLocation>
</comment>
<feature type="coiled-coil region" evidence="6">
    <location>
        <begin position="99"/>
        <end position="189"/>
    </location>
</feature>
<feature type="coiled-coil region" evidence="6">
    <location>
        <begin position="1146"/>
        <end position="1225"/>
    </location>
</feature>
<name>A0A8C3BB86_CAIMO</name>
<dbReference type="GO" id="GO:0005737">
    <property type="term" value="C:cytoplasm"/>
    <property type="evidence" value="ECO:0007669"/>
    <property type="project" value="UniProtKB-ARBA"/>
</dbReference>
<dbReference type="PANTHER" id="PTHR44981">
    <property type="entry name" value="PERICENTRIN-LIKE PROTEIN, ISOFORM F"/>
    <property type="match status" value="1"/>
</dbReference>
<keyword evidence="3" id="KW-0597">Phosphoprotein</keyword>
<feature type="coiled-coil region" evidence="6">
    <location>
        <begin position="3186"/>
        <end position="3213"/>
    </location>
</feature>
<feature type="coiled-coil region" evidence="6">
    <location>
        <begin position="625"/>
        <end position="659"/>
    </location>
</feature>
<dbReference type="PANTHER" id="PTHR44981:SF3">
    <property type="entry name" value="PERICENTRIN"/>
    <property type="match status" value="1"/>
</dbReference>
<feature type="coiled-coil region" evidence="6">
    <location>
        <begin position="363"/>
        <end position="424"/>
    </location>
</feature>
<evidence type="ECO:0000313" key="9">
    <source>
        <dbReference type="Ensembl" id="ENSCMMP00000001885.1"/>
    </source>
</evidence>
<dbReference type="Pfam" id="PF10495">
    <property type="entry name" value="PACT_coil_coil"/>
    <property type="match status" value="1"/>
</dbReference>
<dbReference type="Proteomes" id="UP000694556">
    <property type="component" value="Chromosome 7"/>
</dbReference>
<dbReference type="GO" id="GO:0007165">
    <property type="term" value="P:signal transduction"/>
    <property type="evidence" value="ECO:0007669"/>
    <property type="project" value="InterPro"/>
</dbReference>
<reference evidence="9" key="2">
    <citation type="submission" date="2025-08" db="UniProtKB">
        <authorList>
            <consortium name="Ensembl"/>
        </authorList>
    </citation>
    <scope>IDENTIFICATION</scope>
</reference>
<feature type="compositionally biased region" description="Polar residues" evidence="7">
    <location>
        <begin position="2550"/>
        <end position="2560"/>
    </location>
</feature>
<feature type="coiled-coil region" evidence="6">
    <location>
        <begin position="688"/>
        <end position="935"/>
    </location>
</feature>
<keyword evidence="2" id="KW-0963">Cytoplasm</keyword>
<dbReference type="GO" id="GO:0060090">
    <property type="term" value="F:molecular adaptor activity"/>
    <property type="evidence" value="ECO:0007669"/>
    <property type="project" value="InterPro"/>
</dbReference>
<organism evidence="9 10">
    <name type="scientific">Cairina moschata</name>
    <name type="common">Muscovy duck</name>
    <dbReference type="NCBI Taxonomy" id="8855"/>
    <lineage>
        <taxon>Eukaryota</taxon>
        <taxon>Metazoa</taxon>
        <taxon>Chordata</taxon>
        <taxon>Craniata</taxon>
        <taxon>Vertebrata</taxon>
        <taxon>Euteleostomi</taxon>
        <taxon>Archelosauria</taxon>
        <taxon>Archosauria</taxon>
        <taxon>Dinosauria</taxon>
        <taxon>Saurischia</taxon>
        <taxon>Theropoda</taxon>
        <taxon>Coelurosauria</taxon>
        <taxon>Aves</taxon>
        <taxon>Neognathae</taxon>
        <taxon>Galloanserae</taxon>
        <taxon>Anseriformes</taxon>
        <taxon>Anatidae</taxon>
        <taxon>Anatinae</taxon>
        <taxon>Cairina</taxon>
    </lineage>
</organism>
<evidence type="ECO:0000313" key="10">
    <source>
        <dbReference type="Proteomes" id="UP000694556"/>
    </source>
</evidence>
<feature type="compositionally biased region" description="Polar residues" evidence="7">
    <location>
        <begin position="3369"/>
        <end position="3391"/>
    </location>
</feature>
<evidence type="ECO:0000256" key="2">
    <source>
        <dbReference type="ARBA" id="ARBA00022490"/>
    </source>
</evidence>
<feature type="coiled-coil region" evidence="6">
    <location>
        <begin position="1853"/>
        <end position="1905"/>
    </location>
</feature>
<feature type="region of interest" description="Disordered" evidence="7">
    <location>
        <begin position="3369"/>
        <end position="3399"/>
    </location>
</feature>
<evidence type="ECO:0000256" key="6">
    <source>
        <dbReference type="SAM" id="Coils"/>
    </source>
</evidence>
<feature type="coiled-coil region" evidence="6">
    <location>
        <begin position="2707"/>
        <end position="2741"/>
    </location>
</feature>
<feature type="coiled-coil region" evidence="6">
    <location>
        <begin position="2781"/>
        <end position="2879"/>
    </location>
</feature>
<evidence type="ECO:0000259" key="8">
    <source>
        <dbReference type="Pfam" id="PF10495"/>
    </source>
</evidence>
<feature type="coiled-coil region" evidence="6">
    <location>
        <begin position="1952"/>
        <end position="2027"/>
    </location>
</feature>
<evidence type="ECO:0000256" key="1">
    <source>
        <dbReference type="ARBA" id="ARBA00004300"/>
    </source>
</evidence>
<feature type="domain" description="Pericentrin/AKAP-450 centrosomal targeting" evidence="8">
    <location>
        <begin position="3233"/>
        <end position="3314"/>
    </location>
</feature>
<feature type="region of interest" description="Disordered" evidence="7">
    <location>
        <begin position="2536"/>
        <end position="2560"/>
    </location>
</feature>
<feature type="coiled-coil region" evidence="6">
    <location>
        <begin position="1064"/>
        <end position="1121"/>
    </location>
</feature>
<sequence length="3442" mass="401515">MLYYRKTKLENSGFSQILQRKTKGDIAQSQKKTAKRKGSSVHTHDVPQEEHALVAQGCDSPDVGNGIGNQAEDTSLLETTAETEKVTINSAAECSELDAKMCQTKIAELEDRLLEKQEAVERLTAQMDELQEQLTQQRDSMQLQETTVQERNEVIRKLTSCLQQAKKDRNDLQEEASHVADQIHDLQLQLHQVNEMLKSKSPGKKEVLEAQQQMSLFQNQFKEQNIRLEMLRQRAHDLEVQLESSQKIEELNNEIKNKVEKQQKLEEERKEQLALIKKVHEREHEREISELITKHEEEMEELRASLNREHQHLLDELQKQMAATHKAEIEQAQLQSQTLHSLELEALRLSLNNMHTSQLELTQSNLRKEKETALVELREMLNDKRAQEVAILQSRHQLEWEKIKEQCLKEKEDLKSKYQQELGEKTKCVCFNHVHILITFLIIVKRIDLEKQHQLAITKLREQLQTEHNQLLEDIKMKSQEKEQNLQKELEKLHNMHEEFKTQSQEEVRQLWSQLDSTRANRQELNELREQLLARASRVEEIEHLKQEFEQQCQQRKNEHETELEQLRLYFEQKLRIAEENYREELTFLQQRLEELKEYSLSEEAVMSQDQAGGISSVTVFGETAEKERRDLHQLSQQVEQHKEELACLQVQLKEQHKHELDSLRSSLALQYKEDLMKMKKDLSDKYIVEIEEMKRKHCLELEQLRARLSDEHIKEITKLRLQSAQDAARQVEMEVATRVSMLEEEHKVKLSLLHSEKQHIAELSDEIKRLKEEIAKQKDISVQNEKHLKREMEQVKYKIAENHKNELREAREEIQKIETMYKEKENKWKHESEDQRIQAEEKLSLLRIELQNRLECEKQNLQKEFEVREAEMNRLQDYQAARIVELEKLVKEQQNNLQQLEDSLASAQAIQKSQEQYESDLQAARVLMEEEMEKAMLCLQEECALKLTEAQNKFMEEHKAMTQKFTTEQEILLQELKKKHVDELELQSQQLQEKHKQQILSLTTEFQTKHQAEIELLKSTLESKHQIQIEASVAELQTKHQAQIDELEAKHLSNLDSLESSYLSEIQNIRDEHRQVLEKLQLHHTEQFHEKDKMDQAHLAQEIERLKLKYAEELQLAQNNLKIELATVHMEKLKIMAVEAEEFHKNDLETALQNQRRLLEEEKDLALDILREEVVRMEEKHRKALQELQDLHEAEIKKHKEEYSRELEEELRKLKAQHEHEQEMYASASASEVENVRTALLSQFEEVKMKQQLQFQEEIELLKCQSEVLLEQQIAQLKEEFEAEKTASLHEKLQVLTQEREESLAVCQKEKETLSAQLQEKAERIIQLEKEVEALNHKIEEINCELETLLQQRDRENQEGGNLIVMLRSDIEQSKDERKKMQESYQHILKLLMELVKAAIAIEDLICSKIGLCLDDSLASGDSRESHSIMEEMGFAQYFKAKEKHHLEKLDELLDETLTEHNQLSPVTEEGSELSQYLCESVFVKPEMAYENEEMIMKISHRLRTAVEKLLELVAESTKELEKRHEIHAQFEDELSRQNQETAQVVSQHQELMECLTEESEAKNQLALELHKAEGIIEGYVAEKAALEEALNLKEESERRLVVELEHMRERFQELTQEQAILGLLKEVEFLAKEKLELQCQAEKDHSNLRSQMKVLEVELEEQLHSNQDLAKQLLEVAELKQQIQVLEKQLKKQRQFMDEQAIEREHERDDFQQEIQKLEEQLKLSAKLQTSGELRKYGVDSLQAEIKEKMDDYNKLLLENEEKHQEIIARDKEIEKLVAQVQELEQSSTEVSKTINYLEQQLQKMKKVETELKQDKEALQQQQYNNLIQISALQSKLDEARHRVPTEGTSDQGLKEQLQAEQEALERKEGEIASLLEQLDQYKDKLTSKNEEILQLNLQLELQKNLSTSSISQLQLENACLKDLTKLHVKQNRDLVISDTSALSFPEALLKEKNQEIDHLNEQMKRLKHELENTLENTVVENQKSEIEELRSLIEHLRSDQERLRKDKDEEVEQLHGVIEKLQKELAQFGPVCHEVSDNQSDVYQLGLEKSVEDLQNELKGLTDFQGDTDVDRRNALLITNVRELQEKLELVSTAREALQQQLEDKESQLKMEVEILEKKCQNAQESSKQYLAELSSLRIQYNALQEEYSLFQKRASQREVEARITTSRIQELEETLKEREASILEKDTQMKIMTDQREADKNELQYLTKQAAELETELKKKDQAQDVHSLQLEVSRLDFQVQTLNQKEAANQREINELRGSTAKLKDQIKAYVKELEALQLERDELISQLKLFKSKEQCNNEDANFLKVFSQGGRKGEALKKGMEELEGVEAYVDQSFPVLLSPADILEKGEVMFDSVTHNTNIKSQIKQSQEDISTQEMDMMNRSEEKQNLKKHCQLTLENDQSPDSPKNNLNICNRKNSRKDFQDFIVDMALWGSPEIVRKEDTSMELEPVLHVTPFSEAENTDFQVVHVRSSLQGDNSLLMGFSNLYENGGEEAVLGVDVKSPVFSESTYSVDDNEHVIEKNMLMREADNLTPSDLGDDIRSRGSATDVMSNEYGSSTSSNLAAKLKQELQPSDHLDASFMAYMQYRGMFSDVMESMKEKEVLSPQLKTVLKMVYEESCKILALSEHSFGFKEQKNIHQTTAMMEGWQKEGIALLEAIQSLKDYLSKVADRGNKEEQRQMVVEHLFSSDRNSLLSEIQDLRAQLRMTHLQNQEKLQQLQETLTNAEDHGSKQEHQLRRKVELLEYKLQQEKSIVSDLHSSLSEEQKRVSETCELLNKEKAEVSALKSELYEHKQENERLQKSLEEHQREINKLRFELENKEKDLTAALQELQTERLRETELRGLLEEQQFQHKKTEDENKKALEDLQAALELQSVQNSQLSVSLEHEQMINDNLRKELQIEHSRCEALVSQEQKKVSELQRNLEAEKNRSLELLNSLNHERVLTEQLSMRAKEDASCQHRASLLEQAFIRELQAKLEEERSRTTELAAILDKTHQKAVHSKRQLEAEVRMRCKETQKEREVSNKLQATVKSLQSQKQEKNLELQHQRDEQKIKELQGILAVLELRESPSSSNNQRELLCALNKDQNAKQPMTKESEKLNLQQQQQQLEKIRQQLLFVAACLNEFIYKIVDKTVNDWSASNNEALASLLQMLKELKSDLLSPPASQIRSTDDADSVQQLERDTWQQERSILQNALKRAESELAKATAEIENKPVVETSSPKLQKLYRKYLRAESFRKALVYQKKYLLLLLGGFQDCEQATLSLIARMGIYPAPADLQLSVSHSRPFTKFRCAVRAVIAVSRLKFLVKKWNKLNRKSVQSETIPHSTGGNTASGARTEILKQQQLLAVNVSSPPTRDTGLCHRTSSGRLLSHSPRSSHWSHNRSVSPEKSFVPTQDPERSLTEYIHHLEVIQQRLGGLQLGKRNHTTSQNCEKYDGKI</sequence>
<dbReference type="GO" id="GO:0005813">
    <property type="term" value="C:centrosome"/>
    <property type="evidence" value="ECO:0007669"/>
    <property type="project" value="UniProtKB-SubCell"/>
</dbReference>
<dbReference type="Ensembl" id="ENSCMMT00000002111.1">
    <property type="protein sequence ID" value="ENSCMMP00000001885.1"/>
    <property type="gene ID" value="ENSCMMG00000001203.1"/>
</dbReference>
<reference evidence="9" key="1">
    <citation type="submission" date="2018-09" db="EMBL/GenBank/DDBJ databases">
        <title>Common duck and Muscovy duck high density SNP chip.</title>
        <authorList>
            <person name="Vignal A."/>
            <person name="Thebault N."/>
            <person name="Warren W.C."/>
        </authorList>
    </citation>
    <scope>NUCLEOTIDE SEQUENCE [LARGE SCALE GENOMIC DNA]</scope>
</reference>
<feature type="coiled-coil region" evidence="6">
    <location>
        <begin position="2908"/>
        <end position="2946"/>
    </location>
</feature>
<evidence type="ECO:0000256" key="4">
    <source>
        <dbReference type="ARBA" id="ARBA00023054"/>
    </source>
</evidence>
<dbReference type="InterPro" id="IPR019528">
    <property type="entry name" value="PACT_domain"/>
</dbReference>
<feature type="coiled-coil region" evidence="6">
    <location>
        <begin position="2084"/>
        <end position="2227"/>
    </location>
</feature>
<feature type="coiled-coil region" evidence="6">
    <location>
        <begin position="3028"/>
        <end position="3071"/>
    </location>
</feature>
<keyword evidence="4 6" id="KW-0175">Coiled coil</keyword>
<protein>
    <submittedName>
        <fullName evidence="9">Pericentrin</fullName>
    </submittedName>
</protein>
<evidence type="ECO:0000256" key="3">
    <source>
        <dbReference type="ARBA" id="ARBA00022553"/>
    </source>
</evidence>
<feature type="coiled-coil region" evidence="6">
    <location>
        <begin position="975"/>
        <end position="1002"/>
    </location>
</feature>
<feature type="coiled-coil region" evidence="6">
    <location>
        <begin position="1654"/>
        <end position="1827"/>
    </location>
</feature>
<proteinExistence type="predicted"/>
<keyword evidence="10" id="KW-1185">Reference proteome</keyword>